<dbReference type="AlphaFoldDB" id="A0A329B9T8"/>
<dbReference type="Gene3D" id="3.40.50.880">
    <property type="match status" value="1"/>
</dbReference>
<reference evidence="2 3" key="1">
    <citation type="submission" date="2018-06" db="EMBL/GenBank/DDBJ databases">
        <title>Genomic Encyclopedia of Type Strains, Phase III (KMG-III): the genomes of soil and plant-associated and newly described type strains.</title>
        <authorList>
            <person name="Whitman W."/>
        </authorList>
    </citation>
    <scope>NUCLEOTIDE SEQUENCE [LARGE SCALE GENOMIC DNA]</scope>
    <source>
        <strain evidence="2 3">LMG 23644</strain>
    </source>
</reference>
<gene>
    <name evidence="2" type="ORF">BX591_1455</name>
</gene>
<evidence type="ECO:0000313" key="3">
    <source>
        <dbReference type="Proteomes" id="UP000248918"/>
    </source>
</evidence>
<dbReference type="Gene3D" id="1.10.10.60">
    <property type="entry name" value="Homeodomain-like"/>
    <property type="match status" value="1"/>
</dbReference>
<dbReference type="RefSeq" id="WP_111935683.1">
    <property type="nucleotide sequence ID" value="NZ_CADFFP010000013.1"/>
</dbReference>
<proteinExistence type="predicted"/>
<dbReference type="Pfam" id="PF01965">
    <property type="entry name" value="DJ-1_PfpI"/>
    <property type="match status" value="1"/>
</dbReference>
<feature type="domain" description="HTH araC/xylS-type" evidence="1">
    <location>
        <begin position="221"/>
        <end position="318"/>
    </location>
</feature>
<dbReference type="OrthoDB" id="9803764at2"/>
<organism evidence="2 3">
    <name type="scientific">Paraburkholderia bryophila</name>
    <dbReference type="NCBI Taxonomy" id="420952"/>
    <lineage>
        <taxon>Bacteria</taxon>
        <taxon>Pseudomonadati</taxon>
        <taxon>Pseudomonadota</taxon>
        <taxon>Betaproteobacteria</taxon>
        <taxon>Burkholderiales</taxon>
        <taxon>Burkholderiaceae</taxon>
        <taxon>Paraburkholderia</taxon>
    </lineage>
</organism>
<dbReference type="InterPro" id="IPR018060">
    <property type="entry name" value="HTH_AraC"/>
</dbReference>
<dbReference type="InterPro" id="IPR002818">
    <property type="entry name" value="DJ-1/PfpI"/>
</dbReference>
<dbReference type="EMBL" id="QLTK01000045">
    <property type="protein sequence ID" value="RAS17733.1"/>
    <property type="molecule type" value="Genomic_DNA"/>
</dbReference>
<protein>
    <submittedName>
        <fullName evidence="2">AraC family transcriptional regulator</fullName>
    </submittedName>
</protein>
<dbReference type="GO" id="GO:0003700">
    <property type="term" value="F:DNA-binding transcription factor activity"/>
    <property type="evidence" value="ECO:0007669"/>
    <property type="project" value="InterPro"/>
</dbReference>
<comment type="caution">
    <text evidence="2">The sequence shown here is derived from an EMBL/GenBank/DDBJ whole genome shotgun (WGS) entry which is preliminary data.</text>
</comment>
<sequence length="319" mass="34970">MKIGILALDGVFDTGLATLLDTFSTANELALAGGAARGPLEIEVVGFTRQIRTAMGLRIAVAPVGAIGRPDWIVMPALNAKTRDAVLAALERRDVVEAKKRLRAWREKRIGIAAACIGTFVLADSGLLDGEDATTTWSLAPLFRERYAAVRLDDSRMVVSSNGIVTAGAAMGHLDLALWFVRQVSPELATLVARFLLIDNRTSQAQYIIPDYLAHADPLVERFERWARDNLSNGFSLQDAASALHVHTRTLQRRTELVLGKSPLAFFQDLRVQRARQLVLDGCGLDIVAERVGYADASTLRNLLRRKLGRGMRDLRMDG</sequence>
<dbReference type="PANTHER" id="PTHR43130">
    <property type="entry name" value="ARAC-FAMILY TRANSCRIPTIONAL REGULATOR"/>
    <property type="match status" value="1"/>
</dbReference>
<accession>A0A329B9T8</accession>
<dbReference type="Pfam" id="PF12833">
    <property type="entry name" value="HTH_18"/>
    <property type="match status" value="1"/>
</dbReference>
<evidence type="ECO:0000313" key="2">
    <source>
        <dbReference type="EMBL" id="RAS17733.1"/>
    </source>
</evidence>
<dbReference type="Proteomes" id="UP000248918">
    <property type="component" value="Unassembled WGS sequence"/>
</dbReference>
<dbReference type="SMART" id="SM00342">
    <property type="entry name" value="HTH_ARAC"/>
    <property type="match status" value="1"/>
</dbReference>
<evidence type="ECO:0000259" key="1">
    <source>
        <dbReference type="PROSITE" id="PS01124"/>
    </source>
</evidence>
<dbReference type="InterPro" id="IPR029062">
    <property type="entry name" value="Class_I_gatase-like"/>
</dbReference>
<dbReference type="PANTHER" id="PTHR43130:SF3">
    <property type="entry name" value="HTH-TYPE TRANSCRIPTIONAL REGULATOR RV1931C"/>
    <property type="match status" value="1"/>
</dbReference>
<name>A0A329B9T8_9BURK</name>
<dbReference type="InterPro" id="IPR052158">
    <property type="entry name" value="INH-QAR"/>
</dbReference>
<dbReference type="GO" id="GO:0043565">
    <property type="term" value="F:sequence-specific DNA binding"/>
    <property type="evidence" value="ECO:0007669"/>
    <property type="project" value="InterPro"/>
</dbReference>
<dbReference type="PROSITE" id="PS01124">
    <property type="entry name" value="HTH_ARAC_FAMILY_2"/>
    <property type="match status" value="1"/>
</dbReference>
<dbReference type="SUPFAM" id="SSF52317">
    <property type="entry name" value="Class I glutamine amidotransferase-like"/>
    <property type="match status" value="1"/>
</dbReference>